<evidence type="ECO:0000256" key="1">
    <source>
        <dbReference type="SAM" id="MobiDB-lite"/>
    </source>
</evidence>
<keyword evidence="3" id="KW-1185">Reference proteome</keyword>
<sequence length="291" mass="29452">MVAVGLTLAGCGTAPETPGATTHVAADTAAQSPETAAPATDTAGLTSDAAETGPGSDAADTSTETEPGSDATATTAAGPDPTGAHFSESLVFDPGTTVAESGVGYLFGLEWLSANWTLTNEGDVPVLVASGVPMGLPVQGPRPEEMVSPDEPDRMTWVTSGPAGRLRVSQQVFPMLEGQPPADFAVPAQILEPGSGLGGHALAMLPARASYPSPEIFLVPEPHGLPEDATEWEFCLQLAPVPDDLDPAAPVIRHDTPGAGLLCSPPAELPADWATRPLPDGPPYRSGPGGG</sequence>
<dbReference type="EMBL" id="VFOP01000001">
    <property type="protein sequence ID" value="TQL50376.1"/>
    <property type="molecule type" value="Genomic_DNA"/>
</dbReference>
<proteinExistence type="predicted"/>
<evidence type="ECO:0000313" key="2">
    <source>
        <dbReference type="EMBL" id="TQL50376.1"/>
    </source>
</evidence>
<feature type="compositionally biased region" description="Low complexity" evidence="1">
    <location>
        <begin position="70"/>
        <end position="84"/>
    </location>
</feature>
<organism evidence="2 3">
    <name type="scientific">Ornithinicoccus hortensis</name>
    <dbReference type="NCBI Taxonomy" id="82346"/>
    <lineage>
        <taxon>Bacteria</taxon>
        <taxon>Bacillati</taxon>
        <taxon>Actinomycetota</taxon>
        <taxon>Actinomycetes</taxon>
        <taxon>Micrococcales</taxon>
        <taxon>Intrasporangiaceae</taxon>
        <taxon>Ornithinicoccus</taxon>
    </lineage>
</organism>
<evidence type="ECO:0000313" key="3">
    <source>
        <dbReference type="Proteomes" id="UP000319516"/>
    </source>
</evidence>
<dbReference type="RefSeq" id="WP_141784518.1">
    <property type="nucleotide sequence ID" value="NZ_BAAAIK010000005.1"/>
</dbReference>
<dbReference type="Proteomes" id="UP000319516">
    <property type="component" value="Unassembled WGS sequence"/>
</dbReference>
<feature type="region of interest" description="Disordered" evidence="1">
    <location>
        <begin position="262"/>
        <end position="291"/>
    </location>
</feature>
<gene>
    <name evidence="2" type="ORF">FB467_1482</name>
</gene>
<accession>A0A542YQK1</accession>
<reference evidence="2 3" key="1">
    <citation type="submission" date="2019-06" db="EMBL/GenBank/DDBJ databases">
        <title>Sequencing the genomes of 1000 actinobacteria strains.</title>
        <authorList>
            <person name="Klenk H.-P."/>
        </authorList>
    </citation>
    <scope>NUCLEOTIDE SEQUENCE [LARGE SCALE GENOMIC DNA]</scope>
    <source>
        <strain evidence="2 3">DSM 12335</strain>
    </source>
</reference>
<name>A0A542YQK1_9MICO</name>
<protein>
    <submittedName>
        <fullName evidence="2">Uncharacterized protein</fullName>
    </submittedName>
</protein>
<comment type="caution">
    <text evidence="2">The sequence shown here is derived from an EMBL/GenBank/DDBJ whole genome shotgun (WGS) entry which is preliminary data.</text>
</comment>
<dbReference type="AlphaFoldDB" id="A0A542YQK1"/>
<feature type="region of interest" description="Disordered" evidence="1">
    <location>
        <begin position="1"/>
        <end position="89"/>
    </location>
</feature>